<sequence>MLASFVDKLVSQDGQLLQYFATVLLPLVAVKYLPLPAPLQPLRWLGELAKSLAAKVLHTERASSQQALAGVLSLLLLVLPFWVISSLLLYLAEYPWFFEMLLIYLCLQDLHILRAAGDITTALQNGDKSSARSLLSDWVARDTAELSETGIAKATIEALVTVPGYRLLASLTTYLLFGAPVTLLFAMLWQLQQIWWPQNPRYHYFSRALSWSNQLLFWVPLLLWRFSLSLSGGINWLFTTHKISHHQDLRSYQQLCAMVAAMLHIELGGPQKYNGVKVSSSKLTYGNLPTATDIRRATVLVKAAIAFWIILLTAIPVIWIGLRWFHTH</sequence>
<evidence type="ECO:0000256" key="7">
    <source>
        <dbReference type="ARBA" id="ARBA00022989"/>
    </source>
</evidence>
<keyword evidence="6 9" id="KW-0812">Transmembrane</keyword>
<keyword evidence="5" id="KW-0169">Cobalamin biosynthesis</keyword>
<evidence type="ECO:0000256" key="4">
    <source>
        <dbReference type="ARBA" id="ARBA00022475"/>
    </source>
</evidence>
<keyword evidence="8 9" id="KW-0472">Membrane</keyword>
<evidence type="ECO:0000256" key="2">
    <source>
        <dbReference type="ARBA" id="ARBA00004953"/>
    </source>
</evidence>
<dbReference type="Proteomes" id="UP000679575">
    <property type="component" value="Chromosome"/>
</dbReference>
<evidence type="ECO:0000256" key="9">
    <source>
        <dbReference type="SAM" id="Phobius"/>
    </source>
</evidence>
<comment type="similarity">
    <text evidence="3">Belongs to the CobD/CbiB family.</text>
</comment>
<organism evidence="10 11">
    <name type="scientific">Shewanella yunxiaonensis</name>
    <dbReference type="NCBI Taxonomy" id="2829809"/>
    <lineage>
        <taxon>Bacteria</taxon>
        <taxon>Pseudomonadati</taxon>
        <taxon>Pseudomonadota</taxon>
        <taxon>Gammaproteobacteria</taxon>
        <taxon>Alteromonadales</taxon>
        <taxon>Shewanellaceae</taxon>
        <taxon>Shewanella</taxon>
    </lineage>
</organism>
<feature type="transmembrane region" description="Helical" evidence="9">
    <location>
        <begin position="67"/>
        <end position="90"/>
    </location>
</feature>
<comment type="subcellular location">
    <subcellularLocation>
        <location evidence="1">Cell membrane</location>
        <topology evidence="1">Multi-pass membrane protein</topology>
    </subcellularLocation>
</comment>
<evidence type="ECO:0000256" key="5">
    <source>
        <dbReference type="ARBA" id="ARBA00022573"/>
    </source>
</evidence>
<reference evidence="10 11" key="1">
    <citation type="submission" date="2021-04" db="EMBL/GenBank/DDBJ databases">
        <title>Novel species identification of genus Shewanella.</title>
        <authorList>
            <person name="Liu G."/>
        </authorList>
    </citation>
    <scope>NUCLEOTIDE SEQUENCE [LARGE SCALE GENOMIC DNA]</scope>
    <source>
        <strain evidence="10 11">FJAT-54481</strain>
    </source>
</reference>
<accession>A0ABX7YQS8</accession>
<evidence type="ECO:0000256" key="6">
    <source>
        <dbReference type="ARBA" id="ARBA00022692"/>
    </source>
</evidence>
<dbReference type="PANTHER" id="PTHR34308">
    <property type="entry name" value="COBALAMIN BIOSYNTHESIS PROTEIN CBIB"/>
    <property type="match status" value="1"/>
</dbReference>
<keyword evidence="4" id="KW-1003">Cell membrane</keyword>
<keyword evidence="11" id="KW-1185">Reference proteome</keyword>
<keyword evidence="7 9" id="KW-1133">Transmembrane helix</keyword>
<evidence type="ECO:0000313" key="11">
    <source>
        <dbReference type="Proteomes" id="UP000679575"/>
    </source>
</evidence>
<evidence type="ECO:0000256" key="1">
    <source>
        <dbReference type="ARBA" id="ARBA00004651"/>
    </source>
</evidence>
<evidence type="ECO:0000256" key="8">
    <source>
        <dbReference type="ARBA" id="ARBA00023136"/>
    </source>
</evidence>
<gene>
    <name evidence="10" type="ORF">KDN34_12060</name>
</gene>
<feature type="transmembrane region" description="Helical" evidence="9">
    <location>
        <begin position="305"/>
        <end position="325"/>
    </location>
</feature>
<name>A0ABX7YQS8_9GAMM</name>
<dbReference type="RefSeq" id="WP_212594015.1">
    <property type="nucleotide sequence ID" value="NZ_CP073587.1"/>
</dbReference>
<dbReference type="InterPro" id="IPR004485">
    <property type="entry name" value="Cobalamin_biosynth_CobD/CbiB"/>
</dbReference>
<comment type="pathway">
    <text evidence="2">Cofactor biosynthesis; adenosylcobalamin biosynthesis.</text>
</comment>
<evidence type="ECO:0000256" key="3">
    <source>
        <dbReference type="ARBA" id="ARBA00006263"/>
    </source>
</evidence>
<feature type="transmembrane region" description="Helical" evidence="9">
    <location>
        <begin position="215"/>
        <end position="238"/>
    </location>
</feature>
<dbReference type="PANTHER" id="PTHR34308:SF1">
    <property type="entry name" value="COBALAMIN BIOSYNTHESIS PROTEIN CBIB"/>
    <property type="match status" value="1"/>
</dbReference>
<proteinExistence type="inferred from homology"/>
<feature type="transmembrane region" description="Helical" evidence="9">
    <location>
        <begin position="174"/>
        <end position="195"/>
    </location>
</feature>
<protein>
    <submittedName>
        <fullName evidence="10">Cobalamin biosynthesis protein</fullName>
    </submittedName>
</protein>
<dbReference type="Pfam" id="PF03186">
    <property type="entry name" value="CobD_Cbib"/>
    <property type="match status" value="1"/>
</dbReference>
<dbReference type="EMBL" id="CP073587">
    <property type="protein sequence ID" value="QUN04964.1"/>
    <property type="molecule type" value="Genomic_DNA"/>
</dbReference>
<evidence type="ECO:0000313" key="10">
    <source>
        <dbReference type="EMBL" id="QUN04964.1"/>
    </source>
</evidence>